<evidence type="ECO:0000256" key="9">
    <source>
        <dbReference type="ARBA" id="ARBA00023228"/>
    </source>
</evidence>
<evidence type="ECO:0000256" key="3">
    <source>
        <dbReference type="ARBA" id="ARBA00017088"/>
    </source>
</evidence>
<comment type="function">
    <text evidence="11">Probable lysosomal cobalamin transporter. Required to export cobalamin from lysosomes allowing its conversion to cofactors.</text>
</comment>
<feature type="transmembrane region" description="Helical" evidence="14">
    <location>
        <begin position="402"/>
        <end position="419"/>
    </location>
</feature>
<keyword evidence="8 14" id="KW-0472">Membrane</keyword>
<evidence type="ECO:0000256" key="1">
    <source>
        <dbReference type="ARBA" id="ARBA00004155"/>
    </source>
</evidence>
<evidence type="ECO:0000256" key="2">
    <source>
        <dbReference type="ARBA" id="ARBA00009901"/>
    </source>
</evidence>
<dbReference type="Pfam" id="PF04791">
    <property type="entry name" value="LMBR1"/>
    <property type="match status" value="1"/>
</dbReference>
<keyword evidence="4" id="KW-0813">Transport</keyword>
<dbReference type="Proteomes" id="UP000054350">
    <property type="component" value="Unassembled WGS sequence"/>
</dbReference>
<keyword evidence="16" id="KW-1185">Reference proteome</keyword>
<evidence type="ECO:0000256" key="7">
    <source>
        <dbReference type="ARBA" id="ARBA00022989"/>
    </source>
</evidence>
<dbReference type="STRING" id="578462.A0A0L0RWX6"/>
<dbReference type="InterPro" id="IPR006876">
    <property type="entry name" value="LMBR1-like_membr_prot"/>
</dbReference>
<dbReference type="eggNOG" id="ENOG502QQ2T">
    <property type="taxonomic scope" value="Eukaryota"/>
</dbReference>
<dbReference type="GO" id="GO:0031419">
    <property type="term" value="F:cobalamin binding"/>
    <property type="evidence" value="ECO:0007669"/>
    <property type="project" value="UniProtKB-KW"/>
</dbReference>
<organism evidence="15 16">
    <name type="scientific">Allomyces macrogynus (strain ATCC 38327)</name>
    <name type="common">Allomyces javanicus var. macrogynus</name>
    <dbReference type="NCBI Taxonomy" id="578462"/>
    <lineage>
        <taxon>Eukaryota</taxon>
        <taxon>Fungi</taxon>
        <taxon>Fungi incertae sedis</taxon>
        <taxon>Blastocladiomycota</taxon>
        <taxon>Blastocladiomycetes</taxon>
        <taxon>Blastocladiales</taxon>
        <taxon>Blastocladiaceae</taxon>
        <taxon>Allomyces</taxon>
    </lineage>
</organism>
<keyword evidence="9" id="KW-0458">Lysosome</keyword>
<dbReference type="OMA" id="FWAQFVF"/>
<keyword evidence="6 14" id="KW-0812">Transmembrane</keyword>
<gene>
    <name evidence="15" type="ORF">AMAG_00842</name>
</gene>
<feature type="compositionally biased region" description="Acidic residues" evidence="13">
    <location>
        <begin position="518"/>
        <end position="532"/>
    </location>
</feature>
<feature type="transmembrane region" description="Helical" evidence="14">
    <location>
        <begin position="188"/>
        <end position="215"/>
    </location>
</feature>
<keyword evidence="10" id="KW-0170">Cobalt</keyword>
<feature type="transmembrane region" description="Helical" evidence="14">
    <location>
        <begin position="486"/>
        <end position="507"/>
    </location>
</feature>
<evidence type="ECO:0000256" key="4">
    <source>
        <dbReference type="ARBA" id="ARBA00022448"/>
    </source>
</evidence>
<dbReference type="PANTHER" id="PTHR16130">
    <property type="entry name" value="LYSOSOMAL COBALAMIN TRANSPORTER-RELATED"/>
    <property type="match status" value="1"/>
</dbReference>
<evidence type="ECO:0000256" key="5">
    <source>
        <dbReference type="ARBA" id="ARBA00022628"/>
    </source>
</evidence>
<evidence type="ECO:0000256" key="11">
    <source>
        <dbReference type="ARBA" id="ARBA00025515"/>
    </source>
</evidence>
<dbReference type="GO" id="GO:0005774">
    <property type="term" value="C:vacuolar membrane"/>
    <property type="evidence" value="ECO:0007669"/>
    <property type="project" value="TreeGrafter"/>
</dbReference>
<protein>
    <recommendedName>
        <fullName evidence="3">Probable lysosomal cobalamin transporter</fullName>
    </recommendedName>
</protein>
<proteinExistence type="inferred from homology"/>
<keyword evidence="5" id="KW-0846">Cobalamin</keyword>
<evidence type="ECO:0000256" key="13">
    <source>
        <dbReference type="SAM" id="MobiDB-lite"/>
    </source>
</evidence>
<evidence type="ECO:0000313" key="15">
    <source>
        <dbReference type="EMBL" id="KNE54897.1"/>
    </source>
</evidence>
<dbReference type="AlphaFoldDB" id="A0A0L0RWX6"/>
<feature type="coiled-coil region" evidence="12">
    <location>
        <begin position="223"/>
        <end position="285"/>
    </location>
</feature>
<evidence type="ECO:0000256" key="14">
    <source>
        <dbReference type="SAM" id="Phobius"/>
    </source>
</evidence>
<dbReference type="EMBL" id="GG745328">
    <property type="protein sequence ID" value="KNE54897.1"/>
    <property type="molecule type" value="Genomic_DNA"/>
</dbReference>
<evidence type="ECO:0000256" key="6">
    <source>
        <dbReference type="ARBA" id="ARBA00022692"/>
    </source>
</evidence>
<comment type="subcellular location">
    <subcellularLocation>
        <location evidence="1">Lysosome membrane</location>
        <topology evidence="1">Multi-pass membrane protein</topology>
    </subcellularLocation>
</comment>
<sequence>MPGVPAEITAITTTLSLVSAAVALAASAFYVRRYADRRERAPGVLAVAVVGLAIALTAAACALPADVFLVSSSSNAKTGFKQPWADPPTLESIRNSVNWIYDSLFLVLALYAFLVVPFAYFYFEEEDEMRTAQQRFNAAVRMTLATAVILIILMLVGLILKPNDLSLGGPIDFDFLKKALLGGSLESALLFILAMFMVLGMLVFLVYTAPGVFLLPIYLLKPLKSLETDILAVTAELNDTRARLQELHARQPNPSLMTSREHQRLEDLEEQERKCLRKLDRIQAGDRPMCCGPLWKIASFPLKVACFVYSGAVIVAIISTIQSSPPLCAKCPRLVLPVASAINPVDASLAFLARFYPVDHLLFASVLVYLLAATLHGVKVVGVRVLWIRLFRLRKGRTAPQALLLVTVVVIMTLLALLWEMTAVVAPQYATWGSQVYCAATPDKCANDAYFRKPCDLSAPAAACTPTVLSVLLARVGLTAPFVATAFYYTQIVAVAVSGLALLYGLISARKSRAADVGDSDSDSEYDDEVEEHGERARPAPPARRGERRPLLRGDSN</sequence>
<name>A0A0L0RWX6_ALLM3</name>
<dbReference type="VEuPathDB" id="FungiDB:AMAG_00842"/>
<reference evidence="16" key="2">
    <citation type="submission" date="2009-11" db="EMBL/GenBank/DDBJ databases">
        <title>The Genome Sequence of Allomyces macrogynus strain ATCC 38327.</title>
        <authorList>
            <consortium name="The Broad Institute Genome Sequencing Platform"/>
            <person name="Russ C."/>
            <person name="Cuomo C."/>
            <person name="Shea T."/>
            <person name="Young S.K."/>
            <person name="Zeng Q."/>
            <person name="Koehrsen M."/>
            <person name="Haas B."/>
            <person name="Borodovsky M."/>
            <person name="Guigo R."/>
            <person name="Alvarado L."/>
            <person name="Berlin A."/>
            <person name="Borenstein D."/>
            <person name="Chen Z."/>
            <person name="Engels R."/>
            <person name="Freedman E."/>
            <person name="Gellesch M."/>
            <person name="Goldberg J."/>
            <person name="Griggs A."/>
            <person name="Gujja S."/>
            <person name="Heiman D."/>
            <person name="Hepburn T."/>
            <person name="Howarth C."/>
            <person name="Jen D."/>
            <person name="Larson L."/>
            <person name="Lewis B."/>
            <person name="Mehta T."/>
            <person name="Park D."/>
            <person name="Pearson M."/>
            <person name="Roberts A."/>
            <person name="Saif S."/>
            <person name="Shenoy N."/>
            <person name="Sisk P."/>
            <person name="Stolte C."/>
            <person name="Sykes S."/>
            <person name="Walk T."/>
            <person name="White J."/>
            <person name="Yandava C."/>
            <person name="Burger G."/>
            <person name="Gray M.W."/>
            <person name="Holland P.W.H."/>
            <person name="King N."/>
            <person name="Lang F.B.F."/>
            <person name="Roger A.J."/>
            <person name="Ruiz-Trillo I."/>
            <person name="Lander E."/>
            <person name="Nusbaum C."/>
        </authorList>
    </citation>
    <scope>NUCLEOTIDE SEQUENCE [LARGE SCALE GENOMIC DNA]</scope>
    <source>
        <strain evidence="16">ATCC 38327</strain>
    </source>
</reference>
<dbReference type="GO" id="GO:0072665">
    <property type="term" value="P:protein localization to vacuole"/>
    <property type="evidence" value="ECO:0007669"/>
    <property type="project" value="TreeGrafter"/>
</dbReference>
<dbReference type="InterPro" id="IPR050854">
    <property type="entry name" value="LMBD1_LysCbl_Transport"/>
</dbReference>
<keyword evidence="7 14" id="KW-1133">Transmembrane helix</keyword>
<accession>A0A0L0RWX6</accession>
<feature type="compositionally biased region" description="Basic and acidic residues" evidence="13">
    <location>
        <begin position="533"/>
        <end position="557"/>
    </location>
</feature>
<feature type="transmembrane region" description="Helical" evidence="14">
    <location>
        <begin position="43"/>
        <end position="65"/>
    </location>
</feature>
<feature type="region of interest" description="Disordered" evidence="13">
    <location>
        <begin position="513"/>
        <end position="557"/>
    </location>
</feature>
<evidence type="ECO:0000256" key="10">
    <source>
        <dbReference type="ARBA" id="ARBA00023285"/>
    </source>
</evidence>
<comment type="similarity">
    <text evidence="2">Belongs to the LIMR family. LMBRD1 subfamily.</text>
</comment>
<evidence type="ECO:0000256" key="12">
    <source>
        <dbReference type="SAM" id="Coils"/>
    </source>
</evidence>
<evidence type="ECO:0000256" key="8">
    <source>
        <dbReference type="ARBA" id="ARBA00023136"/>
    </source>
</evidence>
<reference evidence="15 16" key="1">
    <citation type="submission" date="2009-11" db="EMBL/GenBank/DDBJ databases">
        <title>Annotation of Allomyces macrogynus ATCC 38327.</title>
        <authorList>
            <consortium name="The Broad Institute Genome Sequencing Platform"/>
            <person name="Russ C."/>
            <person name="Cuomo C."/>
            <person name="Burger G."/>
            <person name="Gray M.W."/>
            <person name="Holland P.W.H."/>
            <person name="King N."/>
            <person name="Lang F.B.F."/>
            <person name="Roger A.J."/>
            <person name="Ruiz-Trillo I."/>
            <person name="Young S.K."/>
            <person name="Zeng Q."/>
            <person name="Gargeya S."/>
            <person name="Fitzgerald M."/>
            <person name="Haas B."/>
            <person name="Abouelleil A."/>
            <person name="Alvarado L."/>
            <person name="Arachchi H.M."/>
            <person name="Berlin A."/>
            <person name="Chapman S.B."/>
            <person name="Gearin G."/>
            <person name="Goldberg J."/>
            <person name="Griggs A."/>
            <person name="Gujja S."/>
            <person name="Hansen M."/>
            <person name="Heiman D."/>
            <person name="Howarth C."/>
            <person name="Larimer J."/>
            <person name="Lui A."/>
            <person name="MacDonald P.J.P."/>
            <person name="McCowen C."/>
            <person name="Montmayeur A."/>
            <person name="Murphy C."/>
            <person name="Neiman D."/>
            <person name="Pearson M."/>
            <person name="Priest M."/>
            <person name="Roberts A."/>
            <person name="Saif S."/>
            <person name="Shea T."/>
            <person name="Sisk P."/>
            <person name="Stolte C."/>
            <person name="Sykes S."/>
            <person name="Wortman J."/>
            <person name="Nusbaum C."/>
            <person name="Birren B."/>
        </authorList>
    </citation>
    <scope>NUCLEOTIDE SEQUENCE [LARGE SCALE GENOMIC DNA]</scope>
    <source>
        <strain evidence="15 16">ATCC 38327</strain>
    </source>
</reference>
<dbReference type="PANTHER" id="PTHR16130:SF2">
    <property type="entry name" value="LYSOSOMAL COBALAMIN TRANSPORT ESCORT PROTEIN LMBD1"/>
    <property type="match status" value="1"/>
</dbReference>
<evidence type="ECO:0000313" key="16">
    <source>
        <dbReference type="Proteomes" id="UP000054350"/>
    </source>
</evidence>
<feature type="transmembrane region" description="Helical" evidence="14">
    <location>
        <begin position="6"/>
        <end position="31"/>
    </location>
</feature>
<dbReference type="OrthoDB" id="73273at2759"/>
<feature type="transmembrane region" description="Helical" evidence="14">
    <location>
        <begin position="361"/>
        <end position="381"/>
    </location>
</feature>
<feature type="transmembrane region" description="Helical" evidence="14">
    <location>
        <begin position="304"/>
        <end position="322"/>
    </location>
</feature>
<keyword evidence="12" id="KW-0175">Coiled coil</keyword>
<feature type="transmembrane region" description="Helical" evidence="14">
    <location>
        <begin position="143"/>
        <end position="160"/>
    </location>
</feature>
<feature type="transmembrane region" description="Helical" evidence="14">
    <location>
        <begin position="99"/>
        <end position="123"/>
    </location>
</feature>